<comment type="caution">
    <text evidence="1">The sequence shown here is derived from an EMBL/GenBank/DDBJ whole genome shotgun (WGS) entry which is preliminary data.</text>
</comment>
<dbReference type="Proteomes" id="UP000051645">
    <property type="component" value="Unassembled WGS sequence"/>
</dbReference>
<dbReference type="EMBL" id="JQAZ01000002">
    <property type="protein sequence ID" value="KRN32604.1"/>
    <property type="molecule type" value="Genomic_DNA"/>
</dbReference>
<evidence type="ECO:0000313" key="1">
    <source>
        <dbReference type="EMBL" id="KRN28986.1"/>
    </source>
</evidence>
<gene>
    <name evidence="1" type="ORF">IV38_GL001199</name>
    <name evidence="2" type="ORF">IV40_GL000654</name>
</gene>
<protein>
    <submittedName>
        <fullName evidence="1">Uncharacterized protein</fullName>
    </submittedName>
</protein>
<dbReference type="Proteomes" id="UP000051751">
    <property type="component" value="Unassembled WGS sequence"/>
</dbReference>
<dbReference type="AlphaFoldDB" id="A0A0R2FUS0"/>
<dbReference type="EMBL" id="JQAT01000002">
    <property type="protein sequence ID" value="KRN28986.1"/>
    <property type="molecule type" value="Genomic_DNA"/>
</dbReference>
<dbReference type="OrthoDB" id="2200000at2"/>
<accession>A0A0R2FUS0</accession>
<keyword evidence="3" id="KW-1185">Reference proteome</keyword>
<sequence>MAEDILFNPGDAIAQNYDYNAVMRSAEIFHYQQHPQQFVLVQAPEDACYAVFRIADAAHIKEQLAPLRRYQIVKRL</sequence>
<evidence type="ECO:0000313" key="3">
    <source>
        <dbReference type="Proteomes" id="UP000051645"/>
    </source>
</evidence>
<name>A0A0R2FUS0_9LACO</name>
<organism evidence="1 4">
    <name type="scientific">Lactobacillus selangorensis</name>
    <dbReference type="NCBI Taxonomy" id="81857"/>
    <lineage>
        <taxon>Bacteria</taxon>
        <taxon>Bacillati</taxon>
        <taxon>Bacillota</taxon>
        <taxon>Bacilli</taxon>
        <taxon>Lactobacillales</taxon>
        <taxon>Lactobacillaceae</taxon>
        <taxon>Lactobacillus</taxon>
    </lineage>
</organism>
<reference evidence="3 4" key="1">
    <citation type="journal article" date="2015" name="Genome Announc.">
        <title>Expanding the biotechnology potential of lactobacilli through comparative genomics of 213 strains and associated genera.</title>
        <authorList>
            <person name="Sun Z."/>
            <person name="Harris H.M."/>
            <person name="McCann A."/>
            <person name="Guo C."/>
            <person name="Argimon S."/>
            <person name="Zhang W."/>
            <person name="Yang X."/>
            <person name="Jeffery I.B."/>
            <person name="Cooney J.C."/>
            <person name="Kagawa T.F."/>
            <person name="Liu W."/>
            <person name="Song Y."/>
            <person name="Salvetti E."/>
            <person name="Wrobel A."/>
            <person name="Rasinkangas P."/>
            <person name="Parkhill J."/>
            <person name="Rea M.C."/>
            <person name="O'Sullivan O."/>
            <person name="Ritari J."/>
            <person name="Douillard F.P."/>
            <person name="Paul Ross R."/>
            <person name="Yang R."/>
            <person name="Briner A.E."/>
            <person name="Felis G.E."/>
            <person name="de Vos W.M."/>
            <person name="Barrangou R."/>
            <person name="Klaenhammer T.R."/>
            <person name="Caufield P.W."/>
            <person name="Cui Y."/>
            <person name="Zhang H."/>
            <person name="O'Toole P.W."/>
        </authorList>
    </citation>
    <scope>NUCLEOTIDE SEQUENCE [LARGE SCALE GENOMIC DNA]</scope>
    <source>
        <strain evidence="1 4">ATCC BAA-66</strain>
        <strain evidence="2 3">DSM 13344</strain>
    </source>
</reference>
<dbReference type="RefSeq" id="WP_057768868.1">
    <property type="nucleotide sequence ID" value="NZ_JQAT01000002.1"/>
</dbReference>
<proteinExistence type="predicted"/>
<dbReference type="PATRIC" id="fig|81857.3.peg.1205"/>
<evidence type="ECO:0000313" key="2">
    <source>
        <dbReference type="EMBL" id="KRN32604.1"/>
    </source>
</evidence>
<evidence type="ECO:0000313" key="4">
    <source>
        <dbReference type="Proteomes" id="UP000051751"/>
    </source>
</evidence>